<keyword evidence="3" id="KW-0830">Ubiquinone</keyword>
<dbReference type="GO" id="GO:0005743">
    <property type="term" value="C:mitochondrial inner membrane"/>
    <property type="evidence" value="ECO:0007669"/>
    <property type="project" value="UniProtKB-SubCell"/>
</dbReference>
<comment type="subcellular location">
    <subcellularLocation>
        <location evidence="2">Mitochondrion inner membrane</location>
        <topology evidence="2">Peripheral membrane protein</topology>
        <orientation evidence="2">Matrix side</orientation>
    </subcellularLocation>
</comment>
<evidence type="ECO:0000256" key="1">
    <source>
        <dbReference type="ARBA" id="ARBA00007355"/>
    </source>
</evidence>
<evidence type="ECO:0000313" key="3">
    <source>
        <dbReference type="EMBL" id="RJE23311.1"/>
    </source>
</evidence>
<keyword evidence="2" id="KW-0249">Electron transport</keyword>
<dbReference type="InterPro" id="IPR007763">
    <property type="entry name" value="NDUFA12"/>
</dbReference>
<keyword evidence="2" id="KW-0496">Mitochondrion</keyword>
<evidence type="ECO:0000256" key="2">
    <source>
        <dbReference type="RuleBase" id="RU363103"/>
    </source>
</evidence>
<comment type="caution">
    <text evidence="3">The sequence shown here is derived from an EMBL/GenBank/DDBJ whole genome shotgun (WGS) entry which is preliminary data.</text>
</comment>
<name>A0A3A3A1W0_9EURO</name>
<dbReference type="GO" id="GO:0045271">
    <property type="term" value="C:respiratory chain complex I"/>
    <property type="evidence" value="ECO:0007669"/>
    <property type="project" value="InterPro"/>
</dbReference>
<dbReference type="Pfam" id="PF05071">
    <property type="entry name" value="NDUFA12"/>
    <property type="match status" value="1"/>
</dbReference>
<comment type="similarity">
    <text evidence="1 2">Belongs to the complex I NDUFA12 subunit family.</text>
</comment>
<proteinExistence type="inferred from homology"/>
<dbReference type="PANTHER" id="PTHR12910:SF2">
    <property type="entry name" value="NADH DEHYDROGENASE [UBIQUINONE] 1 ALPHA SUBCOMPLEX SUBUNIT 12"/>
    <property type="match status" value="1"/>
</dbReference>
<dbReference type="AlphaFoldDB" id="A0A3A3A1W0"/>
<keyword evidence="2" id="KW-0472">Membrane</keyword>
<protein>
    <recommendedName>
        <fullName evidence="2">NADH dehydrogenase [ubiquinone] 1 alpha subcomplex subunit</fullName>
    </recommendedName>
</protein>
<dbReference type="PANTHER" id="PTHR12910">
    <property type="entry name" value="NADH-UBIQUINONE OXIDOREDUCTASE SUBUNIT B17.2"/>
    <property type="match status" value="1"/>
</dbReference>
<keyword evidence="2" id="KW-0813">Transport</keyword>
<dbReference type="OrthoDB" id="274641at2759"/>
<organism evidence="3 4">
    <name type="scientific">Aspergillus sclerotialis</name>
    <dbReference type="NCBI Taxonomy" id="2070753"/>
    <lineage>
        <taxon>Eukaryota</taxon>
        <taxon>Fungi</taxon>
        <taxon>Dikarya</taxon>
        <taxon>Ascomycota</taxon>
        <taxon>Pezizomycotina</taxon>
        <taxon>Eurotiomycetes</taxon>
        <taxon>Eurotiomycetidae</taxon>
        <taxon>Eurotiales</taxon>
        <taxon>Aspergillaceae</taxon>
        <taxon>Aspergillus</taxon>
        <taxon>Aspergillus subgen. Polypaecilum</taxon>
    </lineage>
</organism>
<comment type="function">
    <text evidence="2">Accessory subunit of the mitochondrial membrane respiratory chain NADH dehydrogenase (Complex I), that is believed not to be involved in catalysis. Complex I functions in the transfer of electrons from NADH to the respiratory chain. The immediate electron acceptor for the enzyme is believed to be ubiquinone.</text>
</comment>
<keyword evidence="4" id="KW-1185">Reference proteome</keyword>
<evidence type="ECO:0000313" key="4">
    <source>
        <dbReference type="Proteomes" id="UP000266188"/>
    </source>
</evidence>
<accession>A0A3A3A1W0</accession>
<dbReference type="EMBL" id="MVGC01000126">
    <property type="protein sequence ID" value="RJE23311.1"/>
    <property type="molecule type" value="Genomic_DNA"/>
</dbReference>
<reference evidence="4" key="1">
    <citation type="submission" date="2017-02" db="EMBL/GenBank/DDBJ databases">
        <authorList>
            <person name="Tafer H."/>
            <person name="Lopandic K."/>
        </authorList>
    </citation>
    <scope>NUCLEOTIDE SEQUENCE [LARGE SCALE GENOMIC DNA]</scope>
    <source>
        <strain evidence="4">CBS 366.77</strain>
    </source>
</reference>
<dbReference type="STRING" id="2070753.A0A3A3A1W0"/>
<dbReference type="GO" id="GO:0006979">
    <property type="term" value="P:response to oxidative stress"/>
    <property type="evidence" value="ECO:0007669"/>
    <property type="project" value="TreeGrafter"/>
</dbReference>
<gene>
    <name evidence="3" type="ORF">PHISCL_04341</name>
</gene>
<dbReference type="Proteomes" id="UP000266188">
    <property type="component" value="Unassembled WGS sequence"/>
</dbReference>
<sequence length="123" mass="14517">MSTLPRTLRNLKRVGIKDYFHQMMYIGDTKAGTFIGADRYGNKYYENTKESEELPLRTRWVDYKEHEYDPSQLEPGWHAWISYMVDTSPTADKVMQTGLRSWELPEHRPNMTLSRGAFKTYST</sequence>
<keyword evidence="2" id="KW-0679">Respiratory chain</keyword>
<keyword evidence="2" id="KW-0999">Mitochondrion inner membrane</keyword>